<evidence type="ECO:0000256" key="1">
    <source>
        <dbReference type="SAM" id="MobiDB-lite"/>
    </source>
</evidence>
<dbReference type="OrthoDB" id="82282at2157"/>
<protein>
    <submittedName>
        <fullName evidence="4">Putative membrane protein</fullName>
    </submittedName>
</protein>
<dbReference type="KEGG" id="hru:Halru_0233"/>
<feature type="transmembrane region" description="Helical" evidence="2">
    <location>
        <begin position="208"/>
        <end position="231"/>
    </location>
</feature>
<dbReference type="HOGENOM" id="CLU_047794_1_0_2"/>
<gene>
    <name evidence="4" type="ordered locus">Halru_0233</name>
</gene>
<feature type="transmembrane region" description="Helical" evidence="2">
    <location>
        <begin position="156"/>
        <end position="173"/>
    </location>
</feature>
<keyword evidence="5" id="KW-1185">Reference proteome</keyword>
<feature type="transmembrane region" description="Helical" evidence="2">
    <location>
        <begin position="47"/>
        <end position="68"/>
    </location>
</feature>
<dbReference type="InterPro" id="IPR011674">
    <property type="entry name" value="DUF1616"/>
</dbReference>
<sequence>MVERRTLWLMIPRPIRTLPADLSLVVVLAIATPVATLAPVLRETPVWIPLVPVFVLFLPGYALVAALFPAASDTSHGTAVDGTTESTTAVGETTPTGTGDDQVDSSRRIGVTAGVDRPRIDGIERVALSFALSVAIAPLIGLGLSVTPWGIELEPILVTMTLFSFLAVIVAAVRRSRLPTDDQFRVPSRAWSGGIYRAFFEPDSRTDALLNVFLALAVVFAFAAVGFAAVAPQQGERFSAIYLLGEDSDGELGTGNFTTELTRGEPVELVVGVDNHEHERTSYEVVVLEQELAFETGEEPGPEGAPIGNQSTVTDATVTDQRELDRFNTTLSHDETWHHPHTVEPTVTGENVRLVWLLFPDDTVPSEPSMADAEYSVFRWVDVDEPTDE</sequence>
<dbReference type="eggNOG" id="arCOG02884">
    <property type="taxonomic scope" value="Archaea"/>
</dbReference>
<name>L0I868_HALRX</name>
<organism evidence="4 5">
    <name type="scientific">Halovivax ruber (strain DSM 18193 / JCM 13892 / XH-70)</name>
    <dbReference type="NCBI Taxonomy" id="797302"/>
    <lineage>
        <taxon>Archaea</taxon>
        <taxon>Methanobacteriati</taxon>
        <taxon>Methanobacteriota</taxon>
        <taxon>Stenosarchaea group</taxon>
        <taxon>Halobacteria</taxon>
        <taxon>Halobacteriales</taxon>
        <taxon>Natrialbaceae</taxon>
        <taxon>Halovivax</taxon>
    </lineage>
</organism>
<keyword evidence="2" id="KW-0472">Membrane</keyword>
<evidence type="ECO:0000259" key="3">
    <source>
        <dbReference type="Pfam" id="PF07760"/>
    </source>
</evidence>
<accession>L0I868</accession>
<feature type="transmembrane region" description="Helical" evidence="2">
    <location>
        <begin position="21"/>
        <end position="41"/>
    </location>
</feature>
<evidence type="ECO:0000256" key="2">
    <source>
        <dbReference type="SAM" id="Phobius"/>
    </source>
</evidence>
<keyword evidence="2" id="KW-1133">Transmembrane helix</keyword>
<feature type="compositionally biased region" description="Low complexity" evidence="1">
    <location>
        <begin position="82"/>
        <end position="99"/>
    </location>
</feature>
<dbReference type="RefSeq" id="WP_015299575.1">
    <property type="nucleotide sequence ID" value="NC_019964.1"/>
</dbReference>
<dbReference type="GeneID" id="14375541"/>
<proteinExistence type="predicted"/>
<feature type="transmembrane region" description="Helical" evidence="2">
    <location>
        <begin position="126"/>
        <end position="144"/>
    </location>
</feature>
<reference evidence="4" key="1">
    <citation type="submission" date="2011-09" db="EMBL/GenBank/DDBJ databases">
        <title>Complete sequence of Halovivax ruber XH-70.</title>
        <authorList>
            <consortium name="US DOE Joint Genome Institute"/>
            <person name="Lucas S."/>
            <person name="Han J."/>
            <person name="Lapidus A."/>
            <person name="Cheng J.-F."/>
            <person name="Goodwin L."/>
            <person name="Pitluck S."/>
            <person name="Peters L."/>
            <person name="Mikhailova N."/>
            <person name="Davenport K."/>
            <person name="Detter J.C."/>
            <person name="Han C."/>
            <person name="Tapia R."/>
            <person name="Land M."/>
            <person name="Hauser L."/>
            <person name="Kyrpides N."/>
            <person name="Ivanova N."/>
            <person name="Pagani I."/>
            <person name="Sproer C."/>
            <person name="Anderson I."/>
            <person name="Woyke T."/>
        </authorList>
    </citation>
    <scope>NUCLEOTIDE SEQUENCE</scope>
    <source>
        <strain evidence="4">XH-70</strain>
    </source>
</reference>
<dbReference type="EMBL" id="CP003050">
    <property type="protein sequence ID" value="AGB14879.1"/>
    <property type="molecule type" value="Genomic_DNA"/>
</dbReference>
<feature type="region of interest" description="Disordered" evidence="1">
    <location>
        <begin position="76"/>
        <end position="106"/>
    </location>
</feature>
<dbReference type="Proteomes" id="UP000010846">
    <property type="component" value="Chromosome"/>
</dbReference>
<dbReference type="STRING" id="797302.Halru_0233"/>
<feature type="domain" description="DUF1616" evidence="3">
    <location>
        <begin position="25"/>
        <end position="382"/>
    </location>
</feature>
<dbReference type="AlphaFoldDB" id="L0I868"/>
<keyword evidence="2" id="KW-0812">Transmembrane</keyword>
<evidence type="ECO:0000313" key="5">
    <source>
        <dbReference type="Proteomes" id="UP000010846"/>
    </source>
</evidence>
<dbReference type="Pfam" id="PF07760">
    <property type="entry name" value="DUF1616"/>
    <property type="match status" value="1"/>
</dbReference>
<evidence type="ECO:0000313" key="4">
    <source>
        <dbReference type="EMBL" id="AGB14879.1"/>
    </source>
</evidence>